<protein>
    <submittedName>
        <fullName evidence="2">Uncharacterized protein</fullName>
    </submittedName>
</protein>
<evidence type="ECO:0000313" key="2">
    <source>
        <dbReference type="EMBL" id="QHT91941.1"/>
    </source>
</evidence>
<reference evidence="2" key="1">
    <citation type="journal article" date="2020" name="Nature">
        <title>Giant virus diversity and host interactions through global metagenomics.</title>
        <authorList>
            <person name="Schulz F."/>
            <person name="Roux S."/>
            <person name="Paez-Espino D."/>
            <person name="Jungbluth S."/>
            <person name="Walsh D.A."/>
            <person name="Denef V.J."/>
            <person name="McMahon K.D."/>
            <person name="Konstantinidis K.T."/>
            <person name="Eloe-Fadrosh E.A."/>
            <person name="Kyrpides N.C."/>
            <person name="Woyke T."/>
        </authorList>
    </citation>
    <scope>NUCLEOTIDE SEQUENCE</scope>
    <source>
        <strain evidence="2">GVMAG-M-3300023184-86</strain>
    </source>
</reference>
<accession>A0A6C0IFH7</accession>
<dbReference type="EMBL" id="MN740172">
    <property type="protein sequence ID" value="QHT91941.1"/>
    <property type="molecule type" value="Genomic_DNA"/>
</dbReference>
<feature type="region of interest" description="Disordered" evidence="1">
    <location>
        <begin position="16"/>
        <end position="39"/>
    </location>
</feature>
<organism evidence="2">
    <name type="scientific">viral metagenome</name>
    <dbReference type="NCBI Taxonomy" id="1070528"/>
    <lineage>
        <taxon>unclassified sequences</taxon>
        <taxon>metagenomes</taxon>
        <taxon>organismal metagenomes</taxon>
    </lineage>
</organism>
<evidence type="ECO:0000256" key="1">
    <source>
        <dbReference type="SAM" id="MobiDB-lite"/>
    </source>
</evidence>
<name>A0A6C0IFH7_9ZZZZ</name>
<sequence>MSSDYLFRLYSNHHHSHDEDHHHDVEHAHEPNHYNDNHSHDLHHVHHVHDIENTDIFINNATLDQVVASLNAFKKAVYEVNYLVSLINDNSLNIISSNQYASVIQPIVEKNYNKFKDDDFWITNITPNYYCYFFNKYPFWNNLSLNEFLDYNSSNANMAGYNQSFYTNYNFVKTTIDTLKNKYPDKTKFYYLSVLPWSGSYNTLTLKLNYFLPDLLNSTNTMSIGARIDLTKYFPNATNLSTFSKDYLRFVNDLANEITTLNSDDWQSDAIWPYIFPSKYETATCLYSSIYPSWTGLLIKECFIPGSNIDYPSIIKNVINDLFINYPALIPGQIALSTYNIGQTYYVSLIKIVMYNGILSFKQKQISITPYFRDIIRCKSDTIVRGLLNVQTHNGEDVIKTDNVSKVTSFHNKIGVNQNTFNVKGLIDVDNLSNNSVINILNDFINPLLYSYEVTNDIKNSIQYGNTSVNIPATYQNNVFVFKTPIKNIIDPSDISFSYTLPNVFSNGKFDTQSFQKIQSIVNEVNKMRPEFDLNSNTRSFVYSFIEMLNDTQNYYLCSLRGVIKINPADSTQTQREMYFICSFSNVNDFMINPNYTKYMNQFVNKLSSCSRFLNLSNLIVLDPAVQTNLFLGNSISNLTAPNIPFFSNRINSSPYFRDRFGGKILYTYCYQVLENPELYLDDNCNVLFNELFPYFNNNKISSTFLPNTDRCILDNIKLIVEQYNNYYGSDKKQMSFIIHYPCIMGQKLCCNNIVTINDKTYIIGSIFDLSEVVDESIILKGDNKITGNLTILDDVTRVPVFNINREKKQTTSIFHTGIGTSDPKTMLDVNDCGIQDIINIIEDMAVKYNVLNYNIANFANALSQSESVAVNFLQTNFIDPLTGVQFVQDINSYILSYNVSNDLIPLNQKTLYNWSLPEWNGKTYSQILNTDKNNIYLANSTINCTTNIYNTDNIFNLSNIFSTYPFRNGIKTSFRNIVKINNKFYGIGIGVNLQKYVTYESNDNIQKFFQSLESYNLQLQDIVIRYKNIQANQILNQQKASDVRYQQQQQYPIQKLVQYKIDPENINNFQISDFDSNTLLPSSTKTYSTVNDQNLICKLNIIFINFKNYYTNINQNNYGVLAFEDKYNDFVSLFWCSNVDASGVITLISLELQINTIVIPSLSVKGDLKVKGDAYFTDSHNKTYLYIDSDKKFLGINSLEVLNEYNTSITNVKYSSLNMSQQNMVVASDFYPNLVADRNASRERALDENGNPILDVNGNPVPVIPYFVPLAPITLRRTSNYYSISDLYNYSQQYTTSNRIGVTSMLGVTTANNPNDTTYVAGSGITYEIKDKTGVATILGRSFMGIDRIDNINNGEFIVPKSGFGIQVNDLDNESKYRNILYVNNDSQLTVNSVSVNSIRLGGHILNIDGNGNLCFDGRTVSLN</sequence>
<proteinExistence type="predicted"/>